<dbReference type="AlphaFoldDB" id="A0A2N0ZN75"/>
<feature type="region of interest" description="Disordered" evidence="1">
    <location>
        <begin position="1"/>
        <end position="44"/>
    </location>
</feature>
<keyword evidence="2" id="KW-0946">Virion</keyword>
<evidence type="ECO:0000313" key="2">
    <source>
        <dbReference type="EMBL" id="PKG30970.1"/>
    </source>
</evidence>
<organism evidence="2 3">
    <name type="scientific">Cytobacillus horneckiae</name>
    <dbReference type="NCBI Taxonomy" id="549687"/>
    <lineage>
        <taxon>Bacteria</taxon>
        <taxon>Bacillati</taxon>
        <taxon>Bacillota</taxon>
        <taxon>Bacilli</taxon>
        <taxon>Bacillales</taxon>
        <taxon>Bacillaceae</taxon>
        <taxon>Cytobacillus</taxon>
    </lineage>
</organism>
<comment type="caution">
    <text evidence="2">The sequence shown here is derived from an EMBL/GenBank/DDBJ whole genome shotgun (WGS) entry which is preliminary data.</text>
</comment>
<accession>A0A2N0ZN75</accession>
<evidence type="ECO:0000256" key="1">
    <source>
        <dbReference type="SAM" id="MobiDB-lite"/>
    </source>
</evidence>
<feature type="compositionally biased region" description="Basic and acidic residues" evidence="1">
    <location>
        <begin position="1"/>
        <end position="17"/>
    </location>
</feature>
<dbReference type="InterPro" id="IPR012851">
    <property type="entry name" value="Spore_coat_CotF-like"/>
</dbReference>
<dbReference type="EMBL" id="PISD01000002">
    <property type="protein sequence ID" value="PKG30970.1"/>
    <property type="molecule type" value="Genomic_DNA"/>
</dbReference>
<sequence length="132" mass="15505">MDKVHNSQECNNKKEANDLSQNQKKVQNPEKQIAKTPEMNDRDFTNDLLATEKYMSDSYSIYLNEASNQSLYEDFLSIFTETKNEQRHLYNLMFERGWYSLDAADQQSLQQSYQQFQGYSNQFPYGNNGGIQ</sequence>
<reference evidence="2 3" key="1">
    <citation type="journal article" date="2010" name="Int. J. Syst. Evol. Microbiol.">
        <title>Bacillus horneckiae sp. nov., isolated from a spacecraft-assembly clean room.</title>
        <authorList>
            <person name="Vaishampayan P."/>
            <person name="Probst A."/>
            <person name="Krishnamurthi S."/>
            <person name="Ghosh S."/>
            <person name="Osman S."/>
            <person name="McDowall A."/>
            <person name="Ruckmani A."/>
            <person name="Mayilraj S."/>
            <person name="Venkateswaran K."/>
        </authorList>
    </citation>
    <scope>NUCLEOTIDE SEQUENCE [LARGE SCALE GENOMIC DNA]</scope>
    <source>
        <strain evidence="3">1PO1SC</strain>
    </source>
</reference>
<name>A0A2N0ZN75_9BACI</name>
<keyword evidence="3" id="KW-1185">Reference proteome</keyword>
<protein>
    <submittedName>
        <fullName evidence="2">Spore coat protein</fullName>
    </submittedName>
</protein>
<proteinExistence type="predicted"/>
<dbReference type="Pfam" id="PF07875">
    <property type="entry name" value="Coat_F"/>
    <property type="match status" value="1"/>
</dbReference>
<dbReference type="Proteomes" id="UP000233343">
    <property type="component" value="Unassembled WGS sequence"/>
</dbReference>
<keyword evidence="2" id="KW-0167">Capsid protein</keyword>
<feature type="compositionally biased region" description="Polar residues" evidence="1">
    <location>
        <begin position="18"/>
        <end position="30"/>
    </location>
</feature>
<gene>
    <name evidence="2" type="ORF">CWS20_00735</name>
</gene>
<evidence type="ECO:0000313" key="3">
    <source>
        <dbReference type="Proteomes" id="UP000233343"/>
    </source>
</evidence>